<dbReference type="RefSeq" id="YP_010672923.1">
    <property type="nucleotide sequence ID" value="NC_070981.1"/>
</dbReference>
<evidence type="ECO:0000313" key="2">
    <source>
        <dbReference type="EMBL" id="BCG44939.1"/>
    </source>
</evidence>
<accession>A0A6J4EH29</accession>
<proteinExistence type="predicted"/>
<dbReference type="InterPro" id="IPR055671">
    <property type="entry name" value="DUF7247"/>
</dbReference>
<reference evidence="2 3" key="1">
    <citation type="submission" date="2020-06" db="EMBL/GenBank/DDBJ databases">
        <title>Complete Genome Sequence of the phage EK010 isolated from swine sewage.</title>
        <authorList>
            <person name="Shahin K."/>
            <person name="Bao H."/>
            <person name="Soleimani-Delfan A."/>
            <person name="Wang R."/>
        </authorList>
    </citation>
    <scope>NUCLEOTIDE SEQUENCE [LARGE SCALE GENOMIC DNA]</scope>
</reference>
<keyword evidence="3" id="KW-1185">Reference proteome</keyword>
<feature type="domain" description="DUF7247" evidence="1">
    <location>
        <begin position="8"/>
        <end position="100"/>
    </location>
</feature>
<organism evidence="2 3">
    <name type="scientific">Escherichia phage EK010</name>
    <dbReference type="NCBI Taxonomy" id="2742112"/>
    <lineage>
        <taxon>Viruses</taxon>
        <taxon>Duplodnaviria</taxon>
        <taxon>Heunggongvirae</taxon>
        <taxon>Uroviricota</taxon>
        <taxon>Caudoviricetes</taxon>
        <taxon>Mktvariviridae</taxon>
        <taxon>Gordonclarkvirinae</taxon>
        <taxon>Suseptimavirus</taxon>
        <taxon>Suseptimavirus EK010</taxon>
    </lineage>
</organism>
<dbReference type="GeneID" id="77949213"/>
<dbReference type="Proteomes" id="UP000505302">
    <property type="component" value="Segment"/>
</dbReference>
<dbReference type="KEGG" id="vg:77949213"/>
<name>A0A6J4EH29_9CAUD</name>
<sequence>MINLNIRRGFYPKVSFRAQLEQLPGVTFLEFTYSCGRDNPGFTVTIESGWFNMTIMPEDVNNALRGIKSGGLNLLAPKVGDELLTVIRNGVDKTAKMVEALK</sequence>
<evidence type="ECO:0000259" key="1">
    <source>
        <dbReference type="Pfam" id="PF23905"/>
    </source>
</evidence>
<dbReference type="Pfam" id="PF23905">
    <property type="entry name" value="DUF7247"/>
    <property type="match status" value="1"/>
</dbReference>
<dbReference type="EMBL" id="LC553734">
    <property type="protein sequence ID" value="BCG44939.1"/>
    <property type="molecule type" value="Genomic_DNA"/>
</dbReference>
<protein>
    <recommendedName>
        <fullName evidence="1">DUF7247 domain-containing protein</fullName>
    </recommendedName>
</protein>
<evidence type="ECO:0000313" key="3">
    <source>
        <dbReference type="Proteomes" id="UP000505302"/>
    </source>
</evidence>